<feature type="signal peptide" evidence="2">
    <location>
        <begin position="1"/>
        <end position="22"/>
    </location>
</feature>
<evidence type="ECO:0000256" key="2">
    <source>
        <dbReference type="SAM" id="SignalP"/>
    </source>
</evidence>
<keyword evidence="2" id="KW-0732">Signal</keyword>
<accession>A0A9W8IKC0</accession>
<sequence>MTRHSGIKISALFVVLATSALASSNGIWDGYALPHDVAQPASGHTPGSYKAWLENVRPQGRDPSAFIHLANHHMRVAQEEYTTYESNEPKYTDTSADPYTTEEVQPTYEAHPHPGYTTAVYKSAEPYVCPPPIEPTTVTATVTCTVTEPAPPPVTVTSVCTVTETVTVTVEIEPTTQVYYSSYNVVTPYTQAVYYTTTPAYNAPVYTAPSIRLQSIRLQPITPRSIRPQFTPRLFTMRQSTLLLPTTPLPLFIPRRFILLRSIRLRTPEPVYSTPAPVYSTPAPGYSTPAPAYSTSVPSSSSSTYSSSSSPYSSSSSPYSSSSSAYSSSSSPPIYTAAPPTYASVSESTTIITVTHTSVSTATYTSIYDNGSEVTITETSYPVTKKSVKPKKGKKAVRSQIIKTGITANPWVRVVPTPMPTGRMADGDEGDEIVHRGQARVAVETADIVIPEYAGDIGFRLKHENVRRNA</sequence>
<feature type="region of interest" description="Disordered" evidence="1">
    <location>
        <begin position="291"/>
        <end position="332"/>
    </location>
</feature>
<gene>
    <name evidence="3" type="ORF">GGH94_005281</name>
</gene>
<dbReference type="AlphaFoldDB" id="A0A9W8IKC0"/>
<protein>
    <submittedName>
        <fullName evidence="3">Uncharacterized protein</fullName>
    </submittedName>
</protein>
<comment type="caution">
    <text evidence="3">The sequence shown here is derived from an EMBL/GenBank/DDBJ whole genome shotgun (WGS) entry which is preliminary data.</text>
</comment>
<keyword evidence="4" id="KW-1185">Reference proteome</keyword>
<evidence type="ECO:0000313" key="4">
    <source>
        <dbReference type="Proteomes" id="UP001140074"/>
    </source>
</evidence>
<evidence type="ECO:0000256" key="1">
    <source>
        <dbReference type="SAM" id="MobiDB-lite"/>
    </source>
</evidence>
<reference evidence="3" key="1">
    <citation type="submission" date="2022-07" db="EMBL/GenBank/DDBJ databases">
        <title>Phylogenomic reconstructions and comparative analyses of Kickxellomycotina fungi.</title>
        <authorList>
            <person name="Reynolds N.K."/>
            <person name="Stajich J.E."/>
            <person name="Barry K."/>
            <person name="Grigoriev I.V."/>
            <person name="Crous P."/>
            <person name="Smith M.E."/>
        </authorList>
    </citation>
    <scope>NUCLEOTIDE SEQUENCE</scope>
    <source>
        <strain evidence="3">RSA 476</strain>
    </source>
</reference>
<feature type="chain" id="PRO_5040779432" evidence="2">
    <location>
        <begin position="23"/>
        <end position="470"/>
    </location>
</feature>
<dbReference type="Proteomes" id="UP001140074">
    <property type="component" value="Unassembled WGS sequence"/>
</dbReference>
<evidence type="ECO:0000313" key="3">
    <source>
        <dbReference type="EMBL" id="KAJ2860836.1"/>
    </source>
</evidence>
<dbReference type="EMBL" id="JANBUY010000266">
    <property type="protein sequence ID" value="KAJ2860836.1"/>
    <property type="molecule type" value="Genomic_DNA"/>
</dbReference>
<proteinExistence type="predicted"/>
<name>A0A9W8IKC0_9FUNG</name>
<organism evidence="3 4">
    <name type="scientific">Coemansia aciculifera</name>
    <dbReference type="NCBI Taxonomy" id="417176"/>
    <lineage>
        <taxon>Eukaryota</taxon>
        <taxon>Fungi</taxon>
        <taxon>Fungi incertae sedis</taxon>
        <taxon>Zoopagomycota</taxon>
        <taxon>Kickxellomycotina</taxon>
        <taxon>Kickxellomycetes</taxon>
        <taxon>Kickxellales</taxon>
        <taxon>Kickxellaceae</taxon>
        <taxon>Coemansia</taxon>
    </lineage>
</organism>